<evidence type="ECO:0000313" key="3">
    <source>
        <dbReference type="EMBL" id="CAE8683248.1"/>
    </source>
</evidence>
<dbReference type="InterPro" id="IPR013897">
    <property type="entry name" value="Duc1"/>
</dbReference>
<sequence length="338" mass="36993">MPSVGGDYEDPLKWRFEENGGSQRRSEIRAESFENDLCSVKLMMVHRPTHEPDRDKANDYPFSWHLGGRKRLWELRMQLRFKRVPEGQLYFAAELASFVAVNGLVRQAQKALVAGVRGVVGDCYHSNGDDPSKPAPGGETESPTFAMPLWAFDQFDVSAPGSEPELTADLEAVGMRRTEVGVSSYIKAMKDALSNISTDRVYTFCLWGVSQFLDCVRWEIAGGILMGGTMDFSRLCGKPPVYMTLYERPDQASETRHLTSNKRSFVRVACWSALHPPPETAGSGHDFLGTELAPVAVAPAAAAESFDLLGDLCGPEPTAAAPSGKAEEAANIDLLGLM</sequence>
<feature type="domain" description="Domain of unknown function at the cortex 1" evidence="1">
    <location>
        <begin position="32"/>
        <end position="251"/>
    </location>
</feature>
<evidence type="ECO:0000313" key="2">
    <source>
        <dbReference type="EMBL" id="CAE8617419.1"/>
    </source>
</evidence>
<gene>
    <name evidence="2" type="ORF">PGLA1383_LOCUS35080</name>
    <name evidence="3" type="ORF">PGLA2088_LOCUS23366</name>
</gene>
<keyword evidence="5" id="KW-1185">Reference proteome</keyword>
<dbReference type="Proteomes" id="UP000654075">
    <property type="component" value="Unassembled WGS sequence"/>
</dbReference>
<dbReference type="OrthoDB" id="428815at2759"/>
<comment type="caution">
    <text evidence="3">The sequence shown here is derived from an EMBL/GenBank/DDBJ whole genome shotgun (WGS) entry which is preliminary data.</text>
</comment>
<dbReference type="EMBL" id="CAJNNW010026176">
    <property type="protein sequence ID" value="CAE8683248.1"/>
    <property type="molecule type" value="Genomic_DNA"/>
</dbReference>
<proteinExistence type="predicted"/>
<name>A0A813JLL6_POLGL</name>
<evidence type="ECO:0000259" key="1">
    <source>
        <dbReference type="Pfam" id="PF08588"/>
    </source>
</evidence>
<protein>
    <recommendedName>
        <fullName evidence="1">Domain of unknown function at the cortex 1 domain-containing protein</fullName>
    </recommendedName>
</protein>
<dbReference type="Pfam" id="PF08588">
    <property type="entry name" value="Duc1"/>
    <property type="match status" value="1"/>
</dbReference>
<evidence type="ECO:0000313" key="4">
    <source>
        <dbReference type="Proteomes" id="UP000626109"/>
    </source>
</evidence>
<reference evidence="3" key="1">
    <citation type="submission" date="2021-02" db="EMBL/GenBank/DDBJ databases">
        <authorList>
            <person name="Dougan E. K."/>
            <person name="Rhodes N."/>
            <person name="Thang M."/>
            <person name="Chan C."/>
        </authorList>
    </citation>
    <scope>NUCLEOTIDE SEQUENCE</scope>
</reference>
<accession>A0A813JLL6</accession>
<organism evidence="3 4">
    <name type="scientific">Polarella glacialis</name>
    <name type="common">Dinoflagellate</name>
    <dbReference type="NCBI Taxonomy" id="89957"/>
    <lineage>
        <taxon>Eukaryota</taxon>
        <taxon>Sar</taxon>
        <taxon>Alveolata</taxon>
        <taxon>Dinophyceae</taxon>
        <taxon>Suessiales</taxon>
        <taxon>Suessiaceae</taxon>
        <taxon>Polarella</taxon>
    </lineage>
</organism>
<dbReference type="AlphaFoldDB" id="A0A813JLL6"/>
<dbReference type="EMBL" id="CAJNNV010026155">
    <property type="protein sequence ID" value="CAE8617419.1"/>
    <property type="molecule type" value="Genomic_DNA"/>
</dbReference>
<evidence type="ECO:0000313" key="5">
    <source>
        <dbReference type="Proteomes" id="UP000654075"/>
    </source>
</evidence>
<dbReference type="Proteomes" id="UP000626109">
    <property type="component" value="Unassembled WGS sequence"/>
</dbReference>